<name>A0A6B0SL72_9EURY</name>
<evidence type="ECO:0000313" key="2">
    <source>
        <dbReference type="Proteomes" id="UP000471521"/>
    </source>
</evidence>
<dbReference type="Proteomes" id="UP000471521">
    <property type="component" value="Unassembled WGS sequence"/>
</dbReference>
<protein>
    <submittedName>
        <fullName evidence="1">Uncharacterized protein</fullName>
    </submittedName>
</protein>
<sequence>MKRKPVPPAPPSLDRIWTVRDAAPLVPEPEDDCCRRLVERAAVPDRGTASAWLVFLAALGVVDDADSGYARVRSDPGRAALADAFRENVFLVTEVLAALEDTESRTPADVFEAVRERVPRWERSKRDNWAAFWTDRVQRRLDWAVLLGLAERDDDGYRKSE</sequence>
<dbReference type="Pfam" id="PF25947">
    <property type="entry name" value="WHD_halo_double"/>
    <property type="match status" value="1"/>
</dbReference>
<dbReference type="EMBL" id="WUUU01000264">
    <property type="protein sequence ID" value="MXR22385.1"/>
    <property type="molecule type" value="Genomic_DNA"/>
</dbReference>
<proteinExistence type="predicted"/>
<accession>A0A6B0SL72</accession>
<organism evidence="1 2">
    <name type="scientific">Halobacterium bonnevillei</name>
    <dbReference type="NCBI Taxonomy" id="2692200"/>
    <lineage>
        <taxon>Archaea</taxon>
        <taxon>Methanobacteriati</taxon>
        <taxon>Methanobacteriota</taxon>
        <taxon>Stenosarchaea group</taxon>
        <taxon>Halobacteria</taxon>
        <taxon>Halobacteriales</taxon>
        <taxon>Halobacteriaceae</taxon>
        <taxon>Halobacterium</taxon>
    </lineage>
</organism>
<dbReference type="InterPro" id="IPR058821">
    <property type="entry name" value="Double_WHD-containing_halo"/>
</dbReference>
<reference evidence="1 2" key="1">
    <citation type="submission" date="2019-12" db="EMBL/GenBank/DDBJ databases">
        <title>Isolation and characterization of three novel carbon monoxide-oxidizing members of Halobacteria from salione crusts and soils.</title>
        <authorList>
            <person name="Myers M.R."/>
            <person name="King G.M."/>
        </authorList>
    </citation>
    <scope>NUCLEOTIDE SEQUENCE [LARGE SCALE GENOMIC DNA]</scope>
    <source>
        <strain evidence="1 2">PCN9</strain>
    </source>
</reference>
<gene>
    <name evidence="1" type="ORF">GRX66_18010</name>
</gene>
<keyword evidence="2" id="KW-1185">Reference proteome</keyword>
<dbReference type="OrthoDB" id="170219at2157"/>
<dbReference type="RefSeq" id="WP_159527728.1">
    <property type="nucleotide sequence ID" value="NZ_WUUU01000264.1"/>
</dbReference>
<comment type="caution">
    <text evidence="1">The sequence shown here is derived from an EMBL/GenBank/DDBJ whole genome shotgun (WGS) entry which is preliminary data.</text>
</comment>
<evidence type="ECO:0000313" key="1">
    <source>
        <dbReference type="EMBL" id="MXR22385.1"/>
    </source>
</evidence>
<dbReference type="AlphaFoldDB" id="A0A6B0SL72"/>